<evidence type="ECO:0000256" key="3">
    <source>
        <dbReference type="ARBA" id="ARBA00022692"/>
    </source>
</evidence>
<protein>
    <submittedName>
        <fullName evidence="9">RND superfamily putative drug exporter</fullName>
    </submittedName>
</protein>
<feature type="domain" description="SSD" evidence="8">
    <location>
        <begin position="309"/>
        <end position="434"/>
    </location>
</feature>
<evidence type="ECO:0000256" key="2">
    <source>
        <dbReference type="ARBA" id="ARBA00022475"/>
    </source>
</evidence>
<feature type="transmembrane region" description="Helical" evidence="7">
    <location>
        <begin position="337"/>
        <end position="355"/>
    </location>
</feature>
<dbReference type="Gene3D" id="1.20.1640.10">
    <property type="entry name" value="Multidrug efflux transporter AcrB transmembrane domain"/>
    <property type="match status" value="2"/>
</dbReference>
<dbReference type="InterPro" id="IPR001036">
    <property type="entry name" value="Acrflvin-R"/>
</dbReference>
<evidence type="ECO:0000256" key="7">
    <source>
        <dbReference type="SAM" id="Phobius"/>
    </source>
</evidence>
<keyword evidence="4 7" id="KW-1133">Transmembrane helix</keyword>
<feature type="transmembrane region" description="Helical" evidence="7">
    <location>
        <begin position="470"/>
        <end position="489"/>
    </location>
</feature>
<evidence type="ECO:0000313" key="9">
    <source>
        <dbReference type="EMBL" id="MBP2111602.1"/>
    </source>
</evidence>
<gene>
    <name evidence="9" type="ORF">J2Z70_001743</name>
</gene>
<keyword evidence="5 7" id="KW-0472">Membrane</keyword>
<feature type="transmembrane region" description="Helical" evidence="7">
    <location>
        <begin position="311"/>
        <end position="331"/>
    </location>
</feature>
<feature type="transmembrane region" description="Helical" evidence="7">
    <location>
        <begin position="284"/>
        <end position="304"/>
    </location>
</feature>
<dbReference type="RefSeq" id="WP_209871553.1">
    <property type="nucleotide sequence ID" value="NZ_JAGGLV010000004.1"/>
</dbReference>
<keyword evidence="2" id="KW-1003">Cell membrane</keyword>
<feature type="transmembrane region" description="Helical" evidence="7">
    <location>
        <begin position="700"/>
        <end position="720"/>
    </location>
</feature>
<dbReference type="EMBL" id="JAGGLV010000004">
    <property type="protein sequence ID" value="MBP2111602.1"/>
    <property type="molecule type" value="Genomic_DNA"/>
</dbReference>
<feature type="transmembrane region" description="Helical" evidence="7">
    <location>
        <begin position="741"/>
        <end position="763"/>
    </location>
</feature>
<dbReference type="Pfam" id="PF03176">
    <property type="entry name" value="MMPL"/>
    <property type="match status" value="2"/>
</dbReference>
<feature type="transmembrane region" description="Helical" evidence="7">
    <location>
        <begin position="376"/>
        <end position="405"/>
    </location>
</feature>
<dbReference type="SUPFAM" id="SSF82866">
    <property type="entry name" value="Multidrug efflux transporter AcrB transmembrane domain"/>
    <property type="match status" value="2"/>
</dbReference>
<dbReference type="InterPro" id="IPR032059">
    <property type="entry name" value="Mucin-like"/>
</dbReference>
<keyword evidence="3 7" id="KW-0812">Transmembrane</keyword>
<feature type="transmembrane region" description="Helical" evidence="7">
    <location>
        <begin position="411"/>
        <end position="435"/>
    </location>
</feature>
<feature type="transmembrane region" description="Helical" evidence="7">
    <location>
        <begin position="661"/>
        <end position="680"/>
    </location>
</feature>
<dbReference type="PANTHER" id="PTHR33406">
    <property type="entry name" value="MEMBRANE PROTEIN MJ1562-RELATED"/>
    <property type="match status" value="1"/>
</dbReference>
<dbReference type="PANTHER" id="PTHR33406:SF13">
    <property type="entry name" value="MEMBRANE PROTEIN YDFJ"/>
    <property type="match status" value="1"/>
</dbReference>
<proteinExistence type="predicted"/>
<dbReference type="PRINTS" id="PR00702">
    <property type="entry name" value="ACRIFLAVINRP"/>
</dbReference>
<dbReference type="Pfam" id="PF16058">
    <property type="entry name" value="Mucin-like"/>
    <property type="match status" value="1"/>
</dbReference>
<feature type="transmembrane region" description="Helical" evidence="7">
    <location>
        <begin position="775"/>
        <end position="798"/>
    </location>
</feature>
<keyword evidence="10" id="KW-1185">Reference proteome</keyword>
<reference evidence="9 10" key="1">
    <citation type="submission" date="2021-03" db="EMBL/GenBank/DDBJ databases">
        <title>Genomic Encyclopedia of Type Strains, Phase IV (KMG-IV): sequencing the most valuable type-strain genomes for metagenomic binning, comparative biology and taxonomic classification.</title>
        <authorList>
            <person name="Goeker M."/>
        </authorList>
    </citation>
    <scope>NUCLEOTIDE SEQUENCE [LARGE SCALE GENOMIC DNA]</scope>
    <source>
        <strain evidence="9 10">DSM 101953</strain>
    </source>
</reference>
<dbReference type="InterPro" id="IPR050545">
    <property type="entry name" value="Mycobact_MmpL"/>
</dbReference>
<accession>A0ABS4NNG2</accession>
<evidence type="ECO:0000256" key="4">
    <source>
        <dbReference type="ARBA" id="ARBA00022989"/>
    </source>
</evidence>
<evidence type="ECO:0000256" key="6">
    <source>
        <dbReference type="SAM" id="MobiDB-lite"/>
    </source>
</evidence>
<evidence type="ECO:0000313" key="10">
    <source>
        <dbReference type="Proteomes" id="UP000773462"/>
    </source>
</evidence>
<evidence type="ECO:0000256" key="5">
    <source>
        <dbReference type="ARBA" id="ARBA00023136"/>
    </source>
</evidence>
<dbReference type="InterPro" id="IPR004869">
    <property type="entry name" value="MMPL_dom"/>
</dbReference>
<comment type="subcellular location">
    <subcellularLocation>
        <location evidence="1">Cell membrane</location>
        <topology evidence="1">Multi-pass membrane protein</topology>
    </subcellularLocation>
</comment>
<evidence type="ECO:0000259" key="8">
    <source>
        <dbReference type="PROSITE" id="PS50156"/>
    </source>
</evidence>
<comment type="caution">
    <text evidence="9">The sequence shown here is derived from an EMBL/GenBank/DDBJ whole genome shotgun (WGS) entry which is preliminary data.</text>
</comment>
<feature type="transmembrane region" description="Helical" evidence="7">
    <location>
        <begin position="630"/>
        <end position="649"/>
    </location>
</feature>
<sequence>MSTFLYRLGKSAYAKPWAFIAVWIIVLGVVGTLIGVNGIQSSSEMKIEGTESQKVLDKLTKELPAAAGGQASIAFTVPDGERLDTPERTALLLKAINDVYNMEYVINPAELAAQAAAAAAGQAATDPSAAAGQAAADPSAATGQAAADPSAATGQAAADPSAAAGQAAADPSAATGQAAADPSAAAGQAAADPSAAAGQAAAAQAAPFGPLIVQGAPVPGVMLSANGSIALFQFQFTVQQTSLPSEVPDNIIDAVTEVEQSGSGITAIPSDSLKSLPAIGSTEAIGVAVAAIVLFMTLGSVVAAGLPLLTALLGVGISVGGAFALGSLIQMNDITPVLAVMIGLAVGIDYSLFIVNRQRRLILDEKLSAAEAASRALGTAGSAVFFAGLTVIIALCGMLVIGIGFLSTMALVAAASVLINVLLALSLLPALLGLVGERIVTAKARTKHSTAAKKSQHSFSHRWANATVKYRWAIIVLVVLVLGTAAIPVTKMELGIPSGASANLDTPARQSYDVISKGFGEGFNGPLLLVAETKNPSEKISMPILGKLVQELQMHDNVTLVSPLGVSPTGDIAIISLIPKTGPTDTATRDLVQELRDPASSLTTGNNINLGVTGFTAINIDMSSKLSDAFPVYIGIIVILSLIILLLVFRSIIVPIKATVGFVLSIIATFGVTTAVYQWGWLHSLFGFDTGGPLLSFMPILVTGILYGLAMDYQVFLVSSMREAYVHGRHGKDSVIHGYDLASRVVLAAGVIMVSVFAGFIFAPDAMIKQIGFALAFGILIDAFIIRMTLVPAVMAVFGDKAWWLPKWLDRLLPNLDVEGDKLIAKLNAESGHKH</sequence>
<dbReference type="Proteomes" id="UP000773462">
    <property type="component" value="Unassembled WGS sequence"/>
</dbReference>
<feature type="transmembrane region" description="Helical" evidence="7">
    <location>
        <begin position="12"/>
        <end position="36"/>
    </location>
</feature>
<feature type="region of interest" description="Disordered" evidence="6">
    <location>
        <begin position="130"/>
        <end position="186"/>
    </location>
</feature>
<dbReference type="InterPro" id="IPR000731">
    <property type="entry name" value="SSD"/>
</dbReference>
<name>A0ABS4NNG2_9BACL</name>
<organism evidence="9 10">
    <name type="scientific">Paenibacillus silagei</name>
    <dbReference type="NCBI Taxonomy" id="1670801"/>
    <lineage>
        <taxon>Bacteria</taxon>
        <taxon>Bacillati</taxon>
        <taxon>Bacillota</taxon>
        <taxon>Bacilli</taxon>
        <taxon>Bacillales</taxon>
        <taxon>Paenibacillaceae</taxon>
        <taxon>Paenibacillus</taxon>
    </lineage>
</organism>
<dbReference type="PROSITE" id="PS50156">
    <property type="entry name" value="SSD"/>
    <property type="match status" value="1"/>
</dbReference>
<evidence type="ECO:0000256" key="1">
    <source>
        <dbReference type="ARBA" id="ARBA00004651"/>
    </source>
</evidence>